<evidence type="ECO:0000256" key="5">
    <source>
        <dbReference type="ARBA" id="ARBA00023136"/>
    </source>
</evidence>
<feature type="transmembrane region" description="Helical" evidence="6">
    <location>
        <begin position="218"/>
        <end position="238"/>
    </location>
</feature>
<feature type="domain" description="EamA" evidence="7">
    <location>
        <begin position="188"/>
        <end position="326"/>
    </location>
</feature>
<dbReference type="InterPro" id="IPR030184">
    <property type="entry name" value="WAT1-related"/>
</dbReference>
<dbReference type="GO" id="GO:0016020">
    <property type="term" value="C:membrane"/>
    <property type="evidence" value="ECO:0007669"/>
    <property type="project" value="UniProtKB-SubCell"/>
</dbReference>
<evidence type="ECO:0000256" key="4">
    <source>
        <dbReference type="ARBA" id="ARBA00022989"/>
    </source>
</evidence>
<comment type="subcellular location">
    <subcellularLocation>
        <location evidence="1 6">Membrane</location>
        <topology evidence="1 6">Multi-pass membrane protein</topology>
    </subcellularLocation>
</comment>
<dbReference type="InterPro" id="IPR000620">
    <property type="entry name" value="EamA_dom"/>
</dbReference>
<feature type="transmembrane region" description="Helical" evidence="6">
    <location>
        <begin position="77"/>
        <end position="100"/>
    </location>
</feature>
<dbReference type="AlphaFoldDB" id="A0A9Q0C8K7"/>
<sequence>MEEEKKEGPLERWKPAVSMVLVQASLSGMFLLSKVVITDGMFIFALLTYRSLFGALFILPFAFFYERGAWRKLDLKSLIWITFNAFIGYAVPMSLCFYGLQDTTSSYAIIFVNLIPVATYILALIFRMETLRLCTLPGSLKIIGTLTCFGGTILLSLYKGRVLHLWPAVVARYHQVVQQNASGTNQLRGTILLLASSFTYACWYLLQSKVLKVYPYKCWSSMMTCLFGGIQTGLVGIILKRDRKTWQLGWNLQLLTILYTGAFATAGKYSLNSYAVQKRGPSYPPMFNALSVVFTTILGSLLLGDAITIGSILGVILIIGGLYLFLFAKGKDLQCGDDREDKSAG</sequence>
<evidence type="ECO:0000259" key="7">
    <source>
        <dbReference type="Pfam" id="PF00892"/>
    </source>
</evidence>
<comment type="caution">
    <text evidence="8">The sequence shown here is derived from an EMBL/GenBank/DDBJ whole genome shotgun (WGS) entry which is preliminary data.</text>
</comment>
<evidence type="ECO:0000256" key="3">
    <source>
        <dbReference type="ARBA" id="ARBA00022692"/>
    </source>
</evidence>
<dbReference type="Pfam" id="PF00892">
    <property type="entry name" value="EamA"/>
    <property type="match status" value="2"/>
</dbReference>
<dbReference type="Proteomes" id="UP001151287">
    <property type="component" value="Unassembled WGS sequence"/>
</dbReference>
<feature type="domain" description="EamA" evidence="7">
    <location>
        <begin position="18"/>
        <end position="156"/>
    </location>
</feature>
<feature type="transmembrane region" description="Helical" evidence="6">
    <location>
        <begin position="250"/>
        <end position="271"/>
    </location>
</feature>
<name>A0A9Q0C8K7_9POAL</name>
<evidence type="ECO:0000313" key="9">
    <source>
        <dbReference type="Proteomes" id="UP001151287"/>
    </source>
</evidence>
<dbReference type="InterPro" id="IPR037185">
    <property type="entry name" value="EmrE-like"/>
</dbReference>
<evidence type="ECO:0000256" key="1">
    <source>
        <dbReference type="ARBA" id="ARBA00004141"/>
    </source>
</evidence>
<dbReference type="SUPFAM" id="SSF103481">
    <property type="entry name" value="Multidrug resistance efflux transporter EmrE"/>
    <property type="match status" value="2"/>
</dbReference>
<keyword evidence="4 6" id="KW-1133">Transmembrane helix</keyword>
<comment type="similarity">
    <text evidence="2 6">Belongs to the drug/metabolite transporter (DMT) superfamily. Plant drug/metabolite exporter (P-DME) (TC 2.A.7.4) family.</text>
</comment>
<feature type="transmembrane region" description="Helical" evidence="6">
    <location>
        <begin position="16"/>
        <end position="37"/>
    </location>
</feature>
<feature type="transmembrane region" description="Helical" evidence="6">
    <location>
        <begin position="283"/>
        <end position="303"/>
    </location>
</feature>
<feature type="transmembrane region" description="Helical" evidence="6">
    <location>
        <begin position="187"/>
        <end position="206"/>
    </location>
</feature>
<accession>A0A9Q0C8K7</accession>
<keyword evidence="5 6" id="KW-0472">Membrane</keyword>
<dbReference type="GO" id="GO:0022857">
    <property type="term" value="F:transmembrane transporter activity"/>
    <property type="evidence" value="ECO:0007669"/>
    <property type="project" value="InterPro"/>
</dbReference>
<proteinExistence type="inferred from homology"/>
<keyword evidence="9" id="KW-1185">Reference proteome</keyword>
<dbReference type="EMBL" id="JAMQYH010000004">
    <property type="protein sequence ID" value="KAJ1689119.1"/>
    <property type="molecule type" value="Genomic_DNA"/>
</dbReference>
<evidence type="ECO:0000256" key="2">
    <source>
        <dbReference type="ARBA" id="ARBA00007635"/>
    </source>
</evidence>
<protein>
    <recommendedName>
        <fullName evidence="6">WAT1-related protein</fullName>
    </recommendedName>
</protein>
<dbReference type="Gene3D" id="1.10.3730.20">
    <property type="match status" value="1"/>
</dbReference>
<feature type="transmembrane region" description="Helical" evidence="6">
    <location>
        <begin position="309"/>
        <end position="328"/>
    </location>
</feature>
<evidence type="ECO:0000256" key="6">
    <source>
        <dbReference type="RuleBase" id="RU363077"/>
    </source>
</evidence>
<gene>
    <name evidence="8" type="ORF">LUZ63_013274</name>
</gene>
<evidence type="ECO:0000313" key="8">
    <source>
        <dbReference type="EMBL" id="KAJ1689119.1"/>
    </source>
</evidence>
<organism evidence="8 9">
    <name type="scientific">Rhynchospora breviuscula</name>
    <dbReference type="NCBI Taxonomy" id="2022672"/>
    <lineage>
        <taxon>Eukaryota</taxon>
        <taxon>Viridiplantae</taxon>
        <taxon>Streptophyta</taxon>
        <taxon>Embryophyta</taxon>
        <taxon>Tracheophyta</taxon>
        <taxon>Spermatophyta</taxon>
        <taxon>Magnoliopsida</taxon>
        <taxon>Liliopsida</taxon>
        <taxon>Poales</taxon>
        <taxon>Cyperaceae</taxon>
        <taxon>Cyperoideae</taxon>
        <taxon>Rhynchosporeae</taxon>
        <taxon>Rhynchospora</taxon>
    </lineage>
</organism>
<keyword evidence="3 6" id="KW-0812">Transmembrane</keyword>
<dbReference type="OrthoDB" id="670984at2759"/>
<reference evidence="8" key="1">
    <citation type="journal article" date="2022" name="Cell">
        <title>Repeat-based holocentromeres influence genome architecture and karyotype evolution.</title>
        <authorList>
            <person name="Hofstatter P.G."/>
            <person name="Thangavel G."/>
            <person name="Lux T."/>
            <person name="Neumann P."/>
            <person name="Vondrak T."/>
            <person name="Novak P."/>
            <person name="Zhang M."/>
            <person name="Costa L."/>
            <person name="Castellani M."/>
            <person name="Scott A."/>
            <person name="Toegelov H."/>
            <person name="Fuchs J."/>
            <person name="Mata-Sucre Y."/>
            <person name="Dias Y."/>
            <person name="Vanzela A.L.L."/>
            <person name="Huettel B."/>
            <person name="Almeida C.C.S."/>
            <person name="Simkova H."/>
            <person name="Souza G."/>
            <person name="Pedrosa-Harand A."/>
            <person name="Macas J."/>
            <person name="Mayer K.F.X."/>
            <person name="Houben A."/>
            <person name="Marques A."/>
        </authorList>
    </citation>
    <scope>NUCLEOTIDE SEQUENCE</scope>
    <source>
        <strain evidence="8">RhyBre1mFocal</strain>
    </source>
</reference>
<feature type="transmembrane region" description="Helical" evidence="6">
    <location>
        <begin position="106"/>
        <end position="126"/>
    </location>
</feature>
<feature type="transmembrane region" description="Helical" evidence="6">
    <location>
        <begin position="43"/>
        <end position="65"/>
    </location>
</feature>
<feature type="transmembrane region" description="Helical" evidence="6">
    <location>
        <begin position="138"/>
        <end position="158"/>
    </location>
</feature>
<dbReference type="PANTHER" id="PTHR31218">
    <property type="entry name" value="WAT1-RELATED PROTEIN"/>
    <property type="match status" value="1"/>
</dbReference>